<dbReference type="InterPro" id="IPR036388">
    <property type="entry name" value="WH-like_DNA-bd_sf"/>
</dbReference>
<organism evidence="4 5">
    <name type="scientific">Lactococcus lactis</name>
    <dbReference type="NCBI Taxonomy" id="1358"/>
    <lineage>
        <taxon>Bacteria</taxon>
        <taxon>Bacillati</taxon>
        <taxon>Bacillota</taxon>
        <taxon>Bacilli</taxon>
        <taxon>Lactobacillales</taxon>
        <taxon>Streptococcaceae</taxon>
        <taxon>Lactococcus</taxon>
    </lineage>
</organism>
<dbReference type="Pfam" id="PF13412">
    <property type="entry name" value="HTH_24"/>
    <property type="match status" value="1"/>
</dbReference>
<name>A0A2X0SPT8_9LACT</name>
<reference evidence="4" key="2">
    <citation type="submission" date="2018-05" db="EMBL/GenBank/DDBJ databases">
        <authorList>
            <person name="Lanie J.A."/>
            <person name="Ng W.-L."/>
            <person name="Kazmierczak K.M."/>
            <person name="Andrzejewski T.M."/>
            <person name="Davidsen T.M."/>
            <person name="Wayne K.J."/>
            <person name="Tettelin H."/>
            <person name="Glass J.I."/>
            <person name="Rusch D."/>
            <person name="Podicherti R."/>
            <person name="Tsui H.-C.T."/>
            <person name="Winkler M.E."/>
        </authorList>
    </citation>
    <scope>NUCLEOTIDE SEQUENCE</scope>
    <source>
        <strain evidence="4">Lactococcus lactis</strain>
    </source>
</reference>
<evidence type="ECO:0000313" key="3">
    <source>
        <dbReference type="EMBL" id="SPB24457.1"/>
    </source>
</evidence>
<evidence type="ECO:0000313" key="4">
    <source>
        <dbReference type="EMBL" id="SPS10935.1"/>
    </source>
</evidence>
<evidence type="ECO:0000256" key="2">
    <source>
        <dbReference type="SAM" id="MobiDB-lite"/>
    </source>
</evidence>
<dbReference type="Proteomes" id="UP000279235">
    <property type="component" value="Unassembled WGS sequence"/>
</dbReference>
<feature type="region of interest" description="Disordered" evidence="2">
    <location>
        <begin position="215"/>
        <end position="254"/>
    </location>
</feature>
<dbReference type="InterPro" id="IPR011991">
    <property type="entry name" value="ArsR-like_HTH"/>
</dbReference>
<dbReference type="CDD" id="cd00090">
    <property type="entry name" value="HTH_ARSR"/>
    <property type="match status" value="1"/>
</dbReference>
<dbReference type="EMBL" id="OGTW02000023">
    <property type="protein sequence ID" value="SPS10935.1"/>
    <property type="molecule type" value="Genomic_DNA"/>
</dbReference>
<dbReference type="InterPro" id="IPR011050">
    <property type="entry name" value="Pectin_lyase_fold/virulence"/>
</dbReference>
<proteinExistence type="predicted"/>
<keyword evidence="1" id="KW-0238">DNA-binding</keyword>
<protein>
    <submittedName>
        <fullName evidence="4">Uncharacterized protein</fullName>
    </submittedName>
</protein>
<dbReference type="EMBL" id="OGTW01000023">
    <property type="protein sequence ID" value="SPB24457.1"/>
    <property type="molecule type" value="Genomic_DNA"/>
</dbReference>
<dbReference type="GO" id="GO:0003677">
    <property type="term" value="F:DNA binding"/>
    <property type="evidence" value="ECO:0007669"/>
    <property type="project" value="UniProtKB-KW"/>
</dbReference>
<evidence type="ECO:0000313" key="5">
    <source>
        <dbReference type="Proteomes" id="UP000279235"/>
    </source>
</evidence>
<sequence>MSENLKTIKELADELGVSKQTIHYHIKSLSNIKRDKNNKGAVLLNEEEQKFIYSKVNAVKDDTVKDNTVKDNTVKDDTVKDDTVKDDTVKDDTVKDDTVKDDTVKGNTVKDDTVKDNTVKDNTVKDNTVKDDTVKDDTVKDDTVKDNTVKDDTVKDNTVKGNTAHFLSEIQFLRTQLENKDTQILQMQNLLDQQQRLALQDKKLLEEYKAEVKDLKDLAITPHDSGTEESPQKEPEQGTSNAKPKTKKWWIFGK</sequence>
<accession>A0A2X0SPT8</accession>
<dbReference type="SUPFAM" id="SSF51126">
    <property type="entry name" value="Pectin lyase-like"/>
    <property type="match status" value="1"/>
</dbReference>
<reference evidence="5" key="3">
    <citation type="submission" date="2018-05" db="EMBL/GenBank/DDBJ databases">
        <authorList>
            <person name="Duru I."/>
        </authorList>
    </citation>
    <scope>NUCLEOTIDE SEQUENCE [LARGE SCALE GENOMIC DNA]</scope>
</reference>
<evidence type="ECO:0000256" key="1">
    <source>
        <dbReference type="ARBA" id="ARBA00023125"/>
    </source>
</evidence>
<reference evidence="3" key="1">
    <citation type="submission" date="2018-01" db="EMBL/GenBank/DDBJ databases">
        <authorList>
            <person name="Gaut B.S."/>
            <person name="Morton B.R."/>
            <person name="Clegg M.T."/>
            <person name="Duvall M.R."/>
        </authorList>
    </citation>
    <scope>NUCLEOTIDE SEQUENCE</scope>
    <source>
        <strain evidence="3">Lactococcus lactis</strain>
    </source>
</reference>
<gene>
    <name evidence="4" type="ORF">AMHIJAGA_00868</name>
</gene>
<dbReference type="AlphaFoldDB" id="A0A2X0SPT8"/>
<dbReference type="Gene3D" id="1.10.10.10">
    <property type="entry name" value="Winged helix-like DNA-binding domain superfamily/Winged helix DNA-binding domain"/>
    <property type="match status" value="1"/>
</dbReference>